<evidence type="ECO:0000313" key="6">
    <source>
        <dbReference type="EMBL" id="JAB00580.1"/>
    </source>
</evidence>
<dbReference type="VEuPathDB" id="VectorBase:AAQUA_000550"/>
<dbReference type="Pfam" id="PF00782">
    <property type="entry name" value="DSPc"/>
    <property type="match status" value="1"/>
</dbReference>
<feature type="domain" description="Tyrosine-protein phosphatase" evidence="4">
    <location>
        <begin position="116"/>
        <end position="260"/>
    </location>
</feature>
<dbReference type="SMART" id="SM00404">
    <property type="entry name" value="PTPc_motif"/>
    <property type="match status" value="1"/>
</dbReference>
<proteinExistence type="evidence at transcript level"/>
<evidence type="ECO:0000259" key="4">
    <source>
        <dbReference type="PROSITE" id="PS50054"/>
    </source>
</evidence>
<accession>T1DKC2</accession>
<evidence type="ECO:0000259" key="5">
    <source>
        <dbReference type="PROSITE" id="PS50056"/>
    </source>
</evidence>
<dbReference type="InterPro" id="IPR003595">
    <property type="entry name" value="Tyr_Pase_cat"/>
</dbReference>
<sequence>GSDCFDGVLWPRFTASNRRRHTKNRDRERESRSCTCVTMKETTVNHTVDAVERLPMALLSGQHPQPATTGIEGVPTGKVEGNQIQALLERHENGPAAISLPNGIGRPMRSFSPISGVSRLLKNLYLCGGSAASVAMMQKLGVTFVINVTMPTELTDTPLPASDTRYLRLPVKDNREANLERYFHEVADLIEEESNANGVTLVHCVAGISRSATLCLAYLMKHHRMSLKDAYNHIKDKRPQVRPNVSFVKQLMDFEQQLYGSRSVSMVYCHALDQELPDIYEPEFRTMEQLYQKFRRNIARR</sequence>
<dbReference type="SUPFAM" id="SSF52799">
    <property type="entry name" value="(Phosphotyrosine protein) phosphatases II"/>
    <property type="match status" value="1"/>
</dbReference>
<feature type="non-terminal residue" evidence="6">
    <location>
        <position position="1"/>
    </location>
</feature>
<dbReference type="EMBL" id="GAMD01001011">
    <property type="protein sequence ID" value="JAB00580.1"/>
    <property type="molecule type" value="mRNA"/>
</dbReference>
<dbReference type="Gene3D" id="3.90.190.10">
    <property type="entry name" value="Protein tyrosine phosphatase superfamily"/>
    <property type="match status" value="1"/>
</dbReference>
<dbReference type="PROSITE" id="PS50054">
    <property type="entry name" value="TYR_PHOSPHATASE_DUAL"/>
    <property type="match status" value="1"/>
</dbReference>
<organism evidence="6">
    <name type="scientific">Anopheles aquasalis</name>
    <name type="common">Malaria mosquito</name>
    <dbReference type="NCBI Taxonomy" id="42839"/>
    <lineage>
        <taxon>Eukaryota</taxon>
        <taxon>Metazoa</taxon>
        <taxon>Ecdysozoa</taxon>
        <taxon>Arthropoda</taxon>
        <taxon>Hexapoda</taxon>
        <taxon>Insecta</taxon>
        <taxon>Pterygota</taxon>
        <taxon>Neoptera</taxon>
        <taxon>Endopterygota</taxon>
        <taxon>Diptera</taxon>
        <taxon>Nematocera</taxon>
        <taxon>Culicoidea</taxon>
        <taxon>Culicidae</taxon>
        <taxon>Anophelinae</taxon>
        <taxon>Anopheles</taxon>
    </lineage>
</organism>
<evidence type="ECO:0000256" key="3">
    <source>
        <dbReference type="ARBA" id="ARBA00022912"/>
    </source>
</evidence>
<dbReference type="PROSITE" id="PS50056">
    <property type="entry name" value="TYR_PHOSPHATASE_2"/>
    <property type="match status" value="1"/>
</dbReference>
<dbReference type="PANTHER" id="PTHR45961:SF6">
    <property type="entry name" value="IP21249P"/>
    <property type="match status" value="1"/>
</dbReference>
<reference evidence="6" key="1">
    <citation type="submission" date="2013-07" db="EMBL/GenBank/DDBJ databases">
        <title>Transcriptome sequencing and developmental regulation of gene expression in Anopheles aquasalis.</title>
        <authorList>
            <consortium name="Brazilian Malaria Network (MCT/CNPq/MS/SCTIE/DECIT/PRONEX 555648/2009-5) and Research Network on Bioactive Molecules from Arthropod Vectors (NAP-MOBIARVE"/>
            <consortium name="University of Sao Paulo)"/>
            <person name="Marinotti O."/>
            <person name="Ribeiro J.M.C."/>
            <person name="Costa-da-Silva A.L."/>
            <person name="Silva M.C.P."/>
            <person name="Lopes A.R."/>
            <person name="Barros M.S."/>
            <person name="Sa-Nunes A."/>
            <person name="Konjin B.B."/>
            <person name="Carvalho E."/>
            <person name="Suesdek L."/>
            <person name="Silva-Neto M.A.C."/>
            <person name="Capurro M.L."/>
        </authorList>
    </citation>
    <scope>NUCLEOTIDE SEQUENCE</scope>
    <source>
        <tissue evidence="6">Whole body</tissue>
    </source>
</reference>
<dbReference type="InterPro" id="IPR016130">
    <property type="entry name" value="Tyr_Pase_AS"/>
</dbReference>
<evidence type="ECO:0000256" key="1">
    <source>
        <dbReference type="ARBA" id="ARBA00008601"/>
    </source>
</evidence>
<evidence type="ECO:0000256" key="2">
    <source>
        <dbReference type="ARBA" id="ARBA00022801"/>
    </source>
</evidence>
<dbReference type="GO" id="GO:0005737">
    <property type="term" value="C:cytoplasm"/>
    <property type="evidence" value="ECO:0007669"/>
    <property type="project" value="TreeGrafter"/>
</dbReference>
<dbReference type="InterPro" id="IPR020422">
    <property type="entry name" value="TYR_PHOSPHATASE_DUAL_dom"/>
</dbReference>
<feature type="domain" description="Tyrosine specific protein phosphatases" evidence="5">
    <location>
        <begin position="180"/>
        <end position="239"/>
    </location>
</feature>
<dbReference type="PANTHER" id="PTHR45961">
    <property type="entry name" value="IP21249P"/>
    <property type="match status" value="1"/>
</dbReference>
<protein>
    <submittedName>
        <fullName evidence="6">Putative dual specificity phosphatase</fullName>
    </submittedName>
</protein>
<dbReference type="SMART" id="SM00195">
    <property type="entry name" value="DSPc"/>
    <property type="match status" value="1"/>
</dbReference>
<dbReference type="InterPro" id="IPR052103">
    <property type="entry name" value="Dual_spec_Phospatases"/>
</dbReference>
<dbReference type="CDD" id="cd14514">
    <property type="entry name" value="DUSP14-like"/>
    <property type="match status" value="1"/>
</dbReference>
<dbReference type="AlphaFoldDB" id="T1DKC2"/>
<keyword evidence="3" id="KW-0904">Protein phosphatase</keyword>
<dbReference type="GO" id="GO:0004721">
    <property type="term" value="F:phosphoprotein phosphatase activity"/>
    <property type="evidence" value="ECO:0007669"/>
    <property type="project" value="UniProtKB-KW"/>
</dbReference>
<dbReference type="PROSITE" id="PS00383">
    <property type="entry name" value="TYR_PHOSPHATASE_1"/>
    <property type="match status" value="1"/>
</dbReference>
<keyword evidence="2" id="KW-0378">Hydrolase</keyword>
<comment type="similarity">
    <text evidence="1">Belongs to the protein-tyrosine phosphatase family. Non-receptor class dual specificity subfamily.</text>
</comment>
<dbReference type="InterPro" id="IPR000340">
    <property type="entry name" value="Dual-sp_phosphatase_cat-dom"/>
</dbReference>
<name>T1DKC2_ANOAQ</name>
<dbReference type="InterPro" id="IPR000387">
    <property type="entry name" value="Tyr_Pase_dom"/>
</dbReference>
<dbReference type="InterPro" id="IPR029021">
    <property type="entry name" value="Prot-tyrosine_phosphatase-like"/>
</dbReference>